<evidence type="ECO:0000256" key="12">
    <source>
        <dbReference type="ARBA" id="ARBA00034808"/>
    </source>
</evidence>
<evidence type="ECO:0000313" key="19">
    <source>
        <dbReference type="Proteomes" id="UP001319827"/>
    </source>
</evidence>
<dbReference type="InterPro" id="IPR014017">
    <property type="entry name" value="DNA_helicase_UvrD-like_C"/>
</dbReference>
<keyword evidence="2 15" id="KW-0547">Nucleotide-binding</keyword>
<evidence type="ECO:0000256" key="4">
    <source>
        <dbReference type="ARBA" id="ARBA00022801"/>
    </source>
</evidence>
<keyword evidence="1" id="KW-0540">Nuclease</keyword>
<reference evidence="18 19" key="2">
    <citation type="journal article" date="2021" name="Int. J. Syst. Evol. Microbiol.">
        <title>Isolation and Polyphasic Characterization of Desulfuromonas versatilis sp. Nov., an Electrogenic Bacteria Capable of Versatile Metabolism Isolated from a Graphene Oxide-Reducing Enrichment Culture.</title>
        <authorList>
            <person name="Xie L."/>
            <person name="Yoshida N."/>
            <person name="Ishii S."/>
            <person name="Meng L."/>
        </authorList>
    </citation>
    <scope>NUCLEOTIDE SEQUENCE [LARGE SCALE GENOMIC DNA]</scope>
    <source>
        <strain evidence="18 19">NIT-T3</strain>
    </source>
</reference>
<dbReference type="Pfam" id="PF12705">
    <property type="entry name" value="PDDEXK_1"/>
    <property type="match status" value="1"/>
</dbReference>
<reference evidence="18 19" key="1">
    <citation type="journal article" date="2016" name="C (Basel)">
        <title>Selective Growth of and Electricity Production by Marine Exoelectrogenic Bacteria in Self-Aggregated Hydrogel of Microbially Reduced Graphene Oxide.</title>
        <authorList>
            <person name="Yoshida N."/>
            <person name="Goto Y."/>
            <person name="Miyata Y."/>
        </authorList>
    </citation>
    <scope>NUCLEOTIDE SEQUENCE [LARGE SCALE GENOMIC DNA]</scope>
    <source>
        <strain evidence="18 19">NIT-T3</strain>
    </source>
</reference>
<dbReference type="Gene3D" id="3.90.320.10">
    <property type="match status" value="1"/>
</dbReference>
<feature type="binding site" evidence="15">
    <location>
        <begin position="28"/>
        <end position="35"/>
    </location>
    <ligand>
        <name>ATP</name>
        <dbReference type="ChEBI" id="CHEBI:30616"/>
    </ligand>
</feature>
<keyword evidence="6" id="KW-0269">Exonuclease</keyword>
<dbReference type="PANTHER" id="PTHR11070">
    <property type="entry name" value="UVRD / RECB / PCRA DNA HELICASE FAMILY MEMBER"/>
    <property type="match status" value="1"/>
</dbReference>
<dbReference type="InterPro" id="IPR011604">
    <property type="entry name" value="PDDEXK-like_dom_sf"/>
</dbReference>
<keyword evidence="9" id="KW-0234">DNA repair</keyword>
<dbReference type="InterPro" id="IPR011335">
    <property type="entry name" value="Restrct_endonuc-II-like"/>
</dbReference>
<keyword evidence="19" id="KW-1185">Reference proteome</keyword>
<dbReference type="EC" id="5.6.2.4" evidence="12"/>
<dbReference type="InterPro" id="IPR014016">
    <property type="entry name" value="UvrD-like_ATP-bd"/>
</dbReference>
<dbReference type="RefSeq" id="WP_221248497.1">
    <property type="nucleotide sequence ID" value="NZ_AP024355.1"/>
</dbReference>
<evidence type="ECO:0000256" key="13">
    <source>
        <dbReference type="ARBA" id="ARBA00034923"/>
    </source>
</evidence>
<evidence type="ECO:0000256" key="1">
    <source>
        <dbReference type="ARBA" id="ARBA00022722"/>
    </source>
</evidence>
<evidence type="ECO:0000313" key="18">
    <source>
        <dbReference type="EMBL" id="BCR05067.1"/>
    </source>
</evidence>
<evidence type="ECO:0000256" key="3">
    <source>
        <dbReference type="ARBA" id="ARBA00022763"/>
    </source>
</evidence>
<comment type="catalytic activity">
    <reaction evidence="14">
        <text>ATP + H2O = ADP + phosphate + H(+)</text>
        <dbReference type="Rhea" id="RHEA:13065"/>
        <dbReference type="ChEBI" id="CHEBI:15377"/>
        <dbReference type="ChEBI" id="CHEBI:15378"/>
        <dbReference type="ChEBI" id="CHEBI:30616"/>
        <dbReference type="ChEBI" id="CHEBI:43474"/>
        <dbReference type="ChEBI" id="CHEBI:456216"/>
        <dbReference type="EC" id="5.6.2.4"/>
    </reaction>
</comment>
<dbReference type="PANTHER" id="PTHR11070:SF2">
    <property type="entry name" value="ATP-DEPENDENT DNA HELICASE SRS2"/>
    <property type="match status" value="1"/>
</dbReference>
<keyword evidence="7 15" id="KW-0067">ATP-binding</keyword>
<evidence type="ECO:0000256" key="5">
    <source>
        <dbReference type="ARBA" id="ARBA00022806"/>
    </source>
</evidence>
<dbReference type="EMBL" id="AP024355">
    <property type="protein sequence ID" value="BCR05067.1"/>
    <property type="molecule type" value="Genomic_DNA"/>
</dbReference>
<dbReference type="InterPro" id="IPR000212">
    <property type="entry name" value="DNA_helicase_UvrD/REP"/>
</dbReference>
<dbReference type="Pfam" id="PF00580">
    <property type="entry name" value="UvrD-helicase"/>
    <property type="match status" value="2"/>
</dbReference>
<protein>
    <recommendedName>
        <fullName evidence="12">DNA 3'-5' helicase</fullName>
        <ecNumber evidence="12">5.6.2.4</ecNumber>
    </recommendedName>
    <alternativeName>
        <fullName evidence="13">DNA 3'-5' helicase II</fullName>
    </alternativeName>
</protein>
<dbReference type="SUPFAM" id="SSF52540">
    <property type="entry name" value="P-loop containing nucleoside triphosphate hydrolases"/>
    <property type="match status" value="1"/>
</dbReference>
<evidence type="ECO:0000256" key="10">
    <source>
        <dbReference type="ARBA" id="ARBA00023235"/>
    </source>
</evidence>
<evidence type="ECO:0000256" key="9">
    <source>
        <dbReference type="ARBA" id="ARBA00023204"/>
    </source>
</evidence>
<evidence type="ECO:0000259" key="17">
    <source>
        <dbReference type="PROSITE" id="PS51217"/>
    </source>
</evidence>
<feature type="domain" description="UvrD-like helicase C-terminal" evidence="17">
    <location>
        <begin position="507"/>
        <end position="772"/>
    </location>
</feature>
<feature type="domain" description="UvrD-like helicase ATP-binding" evidence="16">
    <location>
        <begin position="7"/>
        <end position="495"/>
    </location>
</feature>
<organism evidence="18 19">
    <name type="scientific">Desulfuromonas versatilis</name>
    <dbReference type="NCBI Taxonomy" id="2802975"/>
    <lineage>
        <taxon>Bacteria</taxon>
        <taxon>Pseudomonadati</taxon>
        <taxon>Thermodesulfobacteriota</taxon>
        <taxon>Desulfuromonadia</taxon>
        <taxon>Desulfuromonadales</taxon>
        <taxon>Desulfuromonadaceae</taxon>
        <taxon>Desulfuromonas</taxon>
    </lineage>
</organism>
<evidence type="ECO:0000256" key="8">
    <source>
        <dbReference type="ARBA" id="ARBA00023125"/>
    </source>
</evidence>
<evidence type="ECO:0000256" key="11">
    <source>
        <dbReference type="ARBA" id="ARBA00034617"/>
    </source>
</evidence>
<dbReference type="GO" id="GO:0004386">
    <property type="term" value="F:helicase activity"/>
    <property type="evidence" value="ECO:0007669"/>
    <property type="project" value="UniProtKB-KW"/>
</dbReference>
<gene>
    <name evidence="18" type="ORF">DESUT3_21360</name>
</gene>
<dbReference type="Proteomes" id="UP001319827">
    <property type="component" value="Chromosome"/>
</dbReference>
<name>A0ABM8HX13_9BACT</name>
<dbReference type="PROSITE" id="PS51198">
    <property type="entry name" value="UVRD_HELICASE_ATP_BIND"/>
    <property type="match status" value="1"/>
</dbReference>
<evidence type="ECO:0000256" key="14">
    <source>
        <dbReference type="ARBA" id="ARBA00048988"/>
    </source>
</evidence>
<dbReference type="Gene3D" id="3.40.50.300">
    <property type="entry name" value="P-loop containing nucleotide triphosphate hydrolases"/>
    <property type="match status" value="4"/>
</dbReference>
<dbReference type="InterPro" id="IPR038726">
    <property type="entry name" value="PDDEXK_AddAB-type"/>
</dbReference>
<keyword evidence="8" id="KW-0238">DNA-binding</keyword>
<sequence length="1124" mass="122962">MTGAAPVIPDAAERRAAIDPAGSFIVQAPAGSGKTELLIQRFLALLGSVRRPDEILAITFTRKAAGEMRKRLLEALERALGEMPEKAHERLTWKLARAALDQDARCGWRLLENPALLSIQTIDSFNASLVRRMPWVTRFGGVPQIAEAPEGLYRAAAEQTLERLGSSRSGAAEVGRLLAHIDNRLDLLRDLLVALLQRRDQWLRHLYRVRGAAPRQVLEEALGELVEGRLRQALAAFPPGLQRELVTLGRYAAGQFDPDDPRPLRALADLPAFPGSDSADLPAWQGLADLLLTGKGEWRKPKGLNKSAGFPTEKDGGDPQMKAAMQQLLDSLEGQSELAALLAEIRDLPRAEYPEEQWAILEALVELLPLAVAELWLVFGEQGEVDFAEIALKALAALQENEQPSELLLKLDTRLSHILVDEFQDTSWLQYELLQRLTEGWTPGDGRTLFLVGDPMQSIYRFREAEVGLFLRARAHGIGQVALQPLRLQANFRSRQGIVDWVNATFAGIFPAAEDEARGAVPYSPAHAIHSPLAAPAVAVHPFDGRDELAEAGRVIEIIRRCQAEHPGQNVAVLVRSRTHLLEILRALRAAGLAYKAQDIDLLQDRPVARDLVSLTRALLHPGDRLAWLSVLRAPWCGLALADLHALCGEQPKRAIPQLLEDPEVLGCLSADGRERAGRLSAILASGVAQRGRIGLRRLVEGCWLALGGPACVDAAGLEDAEMVLDLLDDLDHGGDLASFDELDRGLQRLFAAPDARAGDALQVMTIHKSKGLEFDTVILPGLGRRPRQGDKPLLRWLEHPECGLLLAPIEARGGNGKDPIYETIGRLERDKEDLEVSRLLYVAATRAKSRLHLLGHAGANANGDFRADAGSLLAKLWPAVQGAFVFAGPAEAPEPEPEQKPLLPIRRLPSSWQLPELVAAPVSLAAEAAKPSAARDFDAEAALFSGWEAETGRHIGTVVHGWLERIAREGLQSWPAERLKEIEVPVRRKLGSLGVPAAELDGAQEKALRALANTLASERGRWLLAARESAVCEYPLSGVIDGKRVHAIIDRTFVDDAGVRWIIDYKTSAPPKGKERSFVDEEVEKYRGQLAAYQGLFRALEPTRQLKAALYFPLVDVFAEVGG</sequence>
<evidence type="ECO:0000256" key="6">
    <source>
        <dbReference type="ARBA" id="ARBA00022839"/>
    </source>
</evidence>
<accession>A0ABM8HX13</accession>
<keyword evidence="4 15" id="KW-0378">Hydrolase</keyword>
<keyword evidence="10" id="KW-0413">Isomerase</keyword>
<evidence type="ECO:0000256" key="2">
    <source>
        <dbReference type="ARBA" id="ARBA00022741"/>
    </source>
</evidence>
<dbReference type="InterPro" id="IPR027417">
    <property type="entry name" value="P-loop_NTPase"/>
</dbReference>
<proteinExistence type="predicted"/>
<dbReference type="Pfam" id="PF13361">
    <property type="entry name" value="UvrD_C"/>
    <property type="match status" value="1"/>
</dbReference>
<dbReference type="SUPFAM" id="SSF52980">
    <property type="entry name" value="Restriction endonuclease-like"/>
    <property type="match status" value="1"/>
</dbReference>
<comment type="catalytic activity">
    <reaction evidence="11">
        <text>Couples ATP hydrolysis with the unwinding of duplex DNA by translocating in the 3'-5' direction.</text>
        <dbReference type="EC" id="5.6.2.4"/>
    </reaction>
</comment>
<evidence type="ECO:0000256" key="15">
    <source>
        <dbReference type="PROSITE-ProRule" id="PRU00560"/>
    </source>
</evidence>
<keyword evidence="5 15" id="KW-0347">Helicase</keyword>
<dbReference type="PROSITE" id="PS51217">
    <property type="entry name" value="UVRD_HELICASE_CTER"/>
    <property type="match status" value="1"/>
</dbReference>
<keyword evidence="3" id="KW-0227">DNA damage</keyword>
<evidence type="ECO:0000259" key="16">
    <source>
        <dbReference type="PROSITE" id="PS51198"/>
    </source>
</evidence>
<evidence type="ECO:0000256" key="7">
    <source>
        <dbReference type="ARBA" id="ARBA00022840"/>
    </source>
</evidence>